<dbReference type="Gene3D" id="3.30.420.10">
    <property type="entry name" value="Ribonuclease H-like superfamily/Ribonuclease H"/>
    <property type="match status" value="1"/>
</dbReference>
<dbReference type="InterPro" id="IPR002156">
    <property type="entry name" value="RNaseH_domain"/>
</dbReference>
<feature type="domain" description="RNase H type-1" evidence="1">
    <location>
        <begin position="147"/>
        <end position="266"/>
    </location>
</feature>
<evidence type="ECO:0000313" key="3">
    <source>
        <dbReference type="Proteomes" id="UP000596661"/>
    </source>
</evidence>
<dbReference type="Gramene" id="evm.model.08.506">
    <property type="protein sequence ID" value="cds.evm.model.08.506"/>
    <property type="gene ID" value="evm.TU.08.506"/>
</dbReference>
<dbReference type="SUPFAM" id="SSF53098">
    <property type="entry name" value="Ribonuclease H-like"/>
    <property type="match status" value="1"/>
</dbReference>
<keyword evidence="3" id="KW-1185">Reference proteome</keyword>
<dbReference type="InterPro" id="IPR012337">
    <property type="entry name" value="RNaseH-like_sf"/>
</dbReference>
<dbReference type="InterPro" id="IPR044730">
    <property type="entry name" value="RNase_H-like_dom_plant"/>
</dbReference>
<proteinExistence type="predicted"/>
<evidence type="ECO:0000259" key="1">
    <source>
        <dbReference type="Pfam" id="PF13456"/>
    </source>
</evidence>
<dbReference type="InterPro" id="IPR036397">
    <property type="entry name" value="RNaseH_sf"/>
</dbReference>
<dbReference type="GO" id="GO:0004523">
    <property type="term" value="F:RNA-DNA hybrid ribonuclease activity"/>
    <property type="evidence" value="ECO:0007669"/>
    <property type="project" value="InterPro"/>
</dbReference>
<dbReference type="PANTHER" id="PTHR47074:SF48">
    <property type="entry name" value="POLYNUCLEOTIDYL TRANSFERASE, RIBONUCLEASE H-LIKE SUPERFAMILY PROTEIN"/>
    <property type="match status" value="1"/>
</dbReference>
<dbReference type="EnsemblPlants" id="evm.model.08.506">
    <property type="protein sequence ID" value="cds.evm.model.08.506"/>
    <property type="gene ID" value="evm.TU.08.506"/>
</dbReference>
<accession>A0A803QBG8</accession>
<name>A0A803QBG8_CANSA</name>
<dbReference type="InterPro" id="IPR052929">
    <property type="entry name" value="RNase_H-like_EbsB-rel"/>
</dbReference>
<protein>
    <recommendedName>
        <fullName evidence="1">RNase H type-1 domain-containing protein</fullName>
    </recommendedName>
</protein>
<evidence type="ECO:0000313" key="2">
    <source>
        <dbReference type="EnsemblPlants" id="cds.evm.model.08.506"/>
    </source>
</evidence>
<organism evidence="2 3">
    <name type="scientific">Cannabis sativa</name>
    <name type="common">Hemp</name>
    <name type="synonym">Marijuana</name>
    <dbReference type="NCBI Taxonomy" id="3483"/>
    <lineage>
        <taxon>Eukaryota</taxon>
        <taxon>Viridiplantae</taxon>
        <taxon>Streptophyta</taxon>
        <taxon>Embryophyta</taxon>
        <taxon>Tracheophyta</taxon>
        <taxon>Spermatophyta</taxon>
        <taxon>Magnoliopsida</taxon>
        <taxon>eudicotyledons</taxon>
        <taxon>Gunneridae</taxon>
        <taxon>Pentapetalae</taxon>
        <taxon>rosids</taxon>
        <taxon>fabids</taxon>
        <taxon>Rosales</taxon>
        <taxon>Cannabaceae</taxon>
        <taxon>Cannabis</taxon>
    </lineage>
</organism>
<dbReference type="PANTHER" id="PTHR47074">
    <property type="entry name" value="BNAC02G40300D PROTEIN"/>
    <property type="match status" value="1"/>
</dbReference>
<dbReference type="GO" id="GO:0003676">
    <property type="term" value="F:nucleic acid binding"/>
    <property type="evidence" value="ECO:0007669"/>
    <property type="project" value="InterPro"/>
</dbReference>
<dbReference type="CDD" id="cd06222">
    <property type="entry name" value="RNase_H_like"/>
    <property type="match status" value="1"/>
</dbReference>
<dbReference type="EMBL" id="UZAU01000684">
    <property type="status" value="NOT_ANNOTATED_CDS"/>
    <property type="molecule type" value="Genomic_DNA"/>
</dbReference>
<dbReference type="AlphaFoldDB" id="A0A803QBG8"/>
<reference evidence="2" key="1">
    <citation type="submission" date="2018-11" db="EMBL/GenBank/DDBJ databases">
        <authorList>
            <person name="Grassa J C."/>
        </authorList>
    </citation>
    <scope>NUCLEOTIDE SEQUENCE [LARGE SCALE GENOMIC DNA]</scope>
</reference>
<reference evidence="2" key="2">
    <citation type="submission" date="2021-03" db="UniProtKB">
        <authorList>
            <consortium name="EnsemblPlants"/>
        </authorList>
    </citation>
    <scope>IDENTIFICATION</scope>
</reference>
<dbReference type="Pfam" id="PF13456">
    <property type="entry name" value="RVT_3"/>
    <property type="match status" value="1"/>
</dbReference>
<sequence length="274" mass="30195">MEDKPFIDKYLGVPQCFSRSKRSFLFLLQKASSFLSLSISILAGLWPTSGGDLRAIIIVREDGLWNVDKLNIFFDKAIVSSVLQVPINPINKDCLIWRHDPSGILTVSSANHLANSNNTYSGSSNPEALKAWWKSPSPGRYKVSVSAAVRNQTNRHGYGAVVQDFEDKVIVGFYSSAYSGLPSIFAKAEALRRALTWCKTVCFPIHPMILDSQNLVSRIQKQHKDRSTLSGLIMEIVSSFSSFVGASVRFAVRANNILAHNLAQAALGTGKEFV</sequence>
<dbReference type="Proteomes" id="UP000596661">
    <property type="component" value="Chromosome 8"/>
</dbReference>